<organism evidence="2 3">
    <name type="scientific">Tigriopus californicus</name>
    <name type="common">Marine copepod</name>
    <dbReference type="NCBI Taxonomy" id="6832"/>
    <lineage>
        <taxon>Eukaryota</taxon>
        <taxon>Metazoa</taxon>
        <taxon>Ecdysozoa</taxon>
        <taxon>Arthropoda</taxon>
        <taxon>Crustacea</taxon>
        <taxon>Multicrustacea</taxon>
        <taxon>Hexanauplia</taxon>
        <taxon>Copepoda</taxon>
        <taxon>Harpacticoida</taxon>
        <taxon>Harpacticidae</taxon>
        <taxon>Tigriopus</taxon>
    </lineage>
</organism>
<feature type="domain" description="CHK kinase-like" evidence="1">
    <location>
        <begin position="3209"/>
        <end position="3393"/>
    </location>
</feature>
<feature type="domain" description="CHK kinase-like" evidence="1">
    <location>
        <begin position="2796"/>
        <end position="2995"/>
    </location>
</feature>
<feature type="domain" description="CHK kinase-like" evidence="1">
    <location>
        <begin position="3613"/>
        <end position="3820"/>
    </location>
</feature>
<dbReference type="InterPro" id="IPR011009">
    <property type="entry name" value="Kinase-like_dom_sf"/>
</dbReference>
<reference evidence="2 3" key="1">
    <citation type="journal article" date="2018" name="Nat. Ecol. Evol.">
        <title>Genomic signatures of mitonuclear coevolution across populations of Tigriopus californicus.</title>
        <authorList>
            <person name="Barreto F.S."/>
            <person name="Watson E.T."/>
            <person name="Lima T.G."/>
            <person name="Willett C.S."/>
            <person name="Edmands S."/>
            <person name="Li W."/>
            <person name="Burton R.S."/>
        </authorList>
    </citation>
    <scope>NUCLEOTIDE SEQUENCE [LARGE SCALE GENOMIC DNA]</scope>
    <source>
        <strain evidence="2 3">San Diego</strain>
    </source>
</reference>
<feature type="non-terminal residue" evidence="2">
    <location>
        <position position="3891"/>
    </location>
</feature>
<dbReference type="Proteomes" id="UP000318571">
    <property type="component" value="Chromosome 7"/>
</dbReference>
<dbReference type="Pfam" id="PF02958">
    <property type="entry name" value="EcKL"/>
    <property type="match status" value="10"/>
</dbReference>
<evidence type="ECO:0000313" key="2">
    <source>
        <dbReference type="EMBL" id="TRY72665.1"/>
    </source>
</evidence>
<dbReference type="SMART" id="SM00587">
    <property type="entry name" value="CHK"/>
    <property type="match status" value="9"/>
</dbReference>
<dbReference type="InterPro" id="IPR004119">
    <property type="entry name" value="EcKL"/>
</dbReference>
<dbReference type="PANTHER" id="PTHR11012">
    <property type="entry name" value="PROTEIN KINASE-LIKE DOMAIN-CONTAINING"/>
    <property type="match status" value="1"/>
</dbReference>
<dbReference type="PANTHER" id="PTHR11012:SF30">
    <property type="entry name" value="PROTEIN KINASE-LIKE DOMAIN-CONTAINING"/>
    <property type="match status" value="1"/>
</dbReference>
<proteinExistence type="predicted"/>
<feature type="domain" description="CHK kinase-like" evidence="1">
    <location>
        <begin position="1936"/>
        <end position="2135"/>
    </location>
</feature>
<evidence type="ECO:0000259" key="1">
    <source>
        <dbReference type="SMART" id="SM00587"/>
    </source>
</evidence>
<dbReference type="SUPFAM" id="SSF56112">
    <property type="entry name" value="Protein kinase-like (PK-like)"/>
    <property type="match status" value="8"/>
</dbReference>
<dbReference type="OMA" id="DYKKCSF"/>
<keyword evidence="3" id="KW-1185">Reference proteome</keyword>
<sequence>MEHQALTKEKFVEILQKHESTQDVKLIKINLKSGAEKGQNYSGLVVACHLEAEIKGQSKTYNWMAKVPLDDPNRFDMVRGTFLDKNEVIFYDELVPALKAFLVRKGSDIKLDFCPCVYTDFKEDIPREQCSLESLIIMEHLAQFGYTEPIDKKSGLDLAHVKLAIKSLANFHATSYAFFKNKYGSVENMIEKEPILARDYFVAQPTDTFGSLMDQFNQGMLVSSLSSLSNSDANGDKYVESYLRFAKEKMEPLKLRAQLTGPDVCKFNVLCHGDPWFNNMLFKYEDGPHGTKPVDICWVDLALTKWASPTTDISYFMYMSTTSELRKAHMNEILELYHQTLTSALNSVGEDPNLISLSELKADYKKCSFYGFMMSFMFLPMLLARKEDVLGADEFTGDFKDPNVVADMFKMVKERIKIMMENEPKIGHRISTGFLEMVESGYFTLPNNITKIQKTSVGNTMVHKALTKDKFLKIIQKHESTQDVKLIKMDLKSGAEKGQNYSGLVVACHLEAEVKGQSKTYNWMAKVPIDDPSRFDWLRGFLCAKREFMFYDNLSPALKDFIARQGANIQLDFCPFIYGDYKEEATKEECAFGSMIIMEHLGHMGYKEPVNKKLGLDLAHLKLVMKSLANFHAATHAFYKSKHGSLDNMVEKEPVQARDYFMANPKESLSEQMSMFNDGLVDGFLTVLANSDPNGEKFVQSYQRYSKDKMDPIKLRDQLSRPDACRFNVLCHGDPWFNNMLFKYEDGIPTSMCWVDFELTKWASPTIDIASVLYLSATPEIRKAHENEILEFYHQSLIDALKELGDDPSVISLSELKSDYKKCSFFGFMMSLWFLPWMLAKPEDAMGSDEFTGDFSDPKVVEAFNKRNRERTKIMMKNEPRIGYSIAKQNPQIFVVKNTMEHKSLTKEKFLKIIQEHESTQDVKLIKMDLKPGAEKGQNYSGLVVACHLEAEVKGQSKTYNWMAKVPIDDPDKFDWLRGTLFEKKELMFYDNLVPALNDFIASRGSNIQLDFCPFIYGDYKEDATKEECAFGSMIIMEHLGHMGYKEPANKKLGLDLAHLKLVMKSLANFHAATHAFYKSKHGSLDNMVEKEPVQARDYFMANPKESLSEQMSMFNDGLVDGFLTVLANSDPNGEQFVQSYQRYSKDKMDPIKLRDQLSRPDACRFNVLCHGDPWFNNMLFKYENGTPVGLCWVDLAMTKWASPTIDISYVLYLSVTPEIRKAHEDEVLEFYHQSLISALRELGEDSSVITLSELKSDYKKCYFFGFMMSLWFLPSMLAKPEDALGADEITGDFSDPKVVEAFNKMSQERTKIMMKNEPRIGYCIANGFLEMALTKEKIAEILKQHESTQDVQLIKMDLKSGAEKGQNYSGLVVSCHIEAEINGQVKVYNWMAKVPLDDPDKYQWLRLGFMEQKELGFYQDLVPALEAFIRKQGSDIQLGFCPLVYGEFDPKISKENCVMGSMIVMEHLAHMGYTDPIHKKSGLDLTHVKLVMKSLANFHAASRAFYKSKHGSLDRMVEKEPIQARDYMCAQPSETMMAINEIFNKSIVKGFCNTLANSSPEGEKYVEAYQRFAKEQIDPLKLRDQLTGPEVCRFNVLCHGDPWFSNMLFKYEDGPVGKTPTDVCLVDLALTKWASPTIDLSYFLYMSTTPELRKAHMDEIMAYYHQTLTNALKQLGEDSDVISLSELWKDYKKCSFFGFMMALMILPWILAKKEDAMSSDEFSGDFSNEEYMDEFHRKNTERTKVMMTNEPQIGKHGGPMTDSNPDKNLLATFCVGALKKSQPDLSSKNMRRRVVFKNNMDHNSLTQAKFLEILKKTEATEDVQLTKVELNRGADDGQNYSGQVVACHLEAKVKGQPKIYNWMAKVPYNDTSKFVPLRLMKTEVKELAFYQDLLPALKHFIAKRGSKIQLKFCPFIYGEFNEDIPKEECGKSSVIMLEHLGNMGFIDPIDKKSGLDLAHVNLVMKALANFHAASRGYYKAKHGKLEKIVEKEPLQATDYYPLMLNQFTDTMVEGFFQRFMNIGDDGYKYVESYKRFAENVIDPIQLRNQLTGPYTCRFSVLCHGDIWFNNMLFKYEDQNPTDVCLVDLARTKWASPTIDLSFFLFMSTTPELRQAHMNEILEYYHQHLSQALKELGEDPSVFSLSELKADYKKCSFFGFMMSMAVLPIVLARKEDAMGSDEMIGDFTDPEVTRKFAQLHSDRAKASMIHEPQIGHRISRGFMEMVENEEMEHKTLTKAKFLEILKKKEATEDVQLDKVELKSGAEKGQNYSGLVVACHLEAKVKGQPKTYDWMAKVPLDDPTKFDWLRMTHMEEKELGFYQDVIPALKDFITKKGSAIQLGFCPFVYGEFNKDIPKEKVVQSSMIIMEHLGQMGFSEPVNKKSGLDLDHVKLVMKSLGEFHAASHAFYKAKYGGFENIVDKDPIQTKDYFAEIMAHFNDTLAEGFFLTFSNIGEDGHKYVESYKRFAKDVIDPLTLRDQLSGPTVCKFNVLCHGDPWFNNMMFKYDGQKPTEVCLLDLALTKWASPTIDLSYFLYMSTTPELRQAHMDEIMDYYHKCLTKSLKELGEDPSVLSLSELKADYKKCSFFGFMMSLLVLPLILAKKEDTIGSEELPGDFADSEAMEKFAQIHNDRTKVTMSNEPQIGHRISRAFLEMVDNDNMDHKALTQAKFLEILTKAEATEDVQLTKVELRPGAEDGQNYSGQVVACRLEANVKDQPKIYNWMAKVPFDDAGKFVPLRLLKTEVKELAFYQDLLPALKHFIAKRGSKIQLKFCPFIYGEFNEDIPKEECGKSSVIMLEHLGHMGFIDPIDKKSGLDLAHVNLVMKALANFHAASRGYYKAKHGKLENIVEKEPLQATDYYPLMLNQFTDTMVEAFFQRFMNIGDDGYKYVESYKRFAENVIDPIQLRNQLTRPDACRFNVLCHGDPWFNNMLFRYEDQNPTDVCLVDLARTKWASPTIDLSYFLFISTTPELRQAHMNEILEYYHQCLSQALKELGEDPSVFSLRELKSDYKKCSFFGFMMSMTALPILLARKEDVLSSEEMIGDLTDPDVKRKFAHLHSARAKASMTHEPQIGHRISGGFMEMVENGRKKLLRMFSSIKLNYTLVQKKGQNYSGLVVACHLQAKVKDQPKTYDWMAKVPLDDPTKFNWLRITQREEKELGFYQDVIPALKDFITQKGSAIQLSFCPFVYGEFNKDIPKEKVVQSSMIIMEHLSPLGFMEPVNKKSGLDLDHAKLAIKSLGEFHAASHAFYNAKYGDLENILEKDHIQTNDFIPEIIAHFNDKQTNRIYQTLTYVGVNGHKYVESYKQFAKDVVNPLKLRDQLSNPKVCEFNVLCHDMTDKSLSLFVCWIPPQPLIDLSYFLYLSTTPGFRKTYMDEIMGYYHKCLTKSLKELDEDPSVFSLSELKADYKKCSFFGFMMALIILPVILAKKEDTIGSSEVPGDITDSKAMEEVTQAHNDRTKLHDSFTGITFPANEMDHKSLTKAKFLKILKKKEVTDDVQLDKVELKSGAEKGENYSGLVVCCHLEATVKGQPKTYEWMAKVPLDDPTRYDWLRMTYMEQKELGFYQDLLPSLKDFISKKGSNIQLAFCPFVYGEFNDNISKEEIAHGSIIIMEHLGHMGYSEPVNKKSGLDLDHVKLVMKSLGEFHATSRAFYRAKHGDLGNIIENEPFQARDFLGSDPIEAMALIMEQYNGSITDGFLQTLANIGADGQIFTESFKRFAKDVMDPLKLRDQLGRPDACKFNVLCHGDPWFNNMLFKYDGQKPTKVCLVDMALTKWASPAIDLSYFLFLSTTPELRQAHMEEILEYYHECLTKSLHELGEDASVFSLSQLKTDYKKCSFFGFMMALMIMPLLLAKKEDALGSEELTGDLNDPEAVEKYTLIMGERTKS</sequence>
<feature type="domain" description="CHK kinase-like" evidence="1">
    <location>
        <begin position="2366"/>
        <end position="2565"/>
    </location>
</feature>
<evidence type="ECO:0000313" key="3">
    <source>
        <dbReference type="Proteomes" id="UP000318571"/>
    </source>
</evidence>
<protein>
    <recommendedName>
        <fullName evidence="1">CHK kinase-like domain-containing protein</fullName>
    </recommendedName>
</protein>
<dbReference type="InterPro" id="IPR015897">
    <property type="entry name" value="CHK_kinase-like"/>
</dbReference>
<accession>A0A553P4R3</accession>
<dbReference type="EMBL" id="VCGU01000008">
    <property type="protein sequence ID" value="TRY72665.1"/>
    <property type="molecule type" value="Genomic_DNA"/>
</dbReference>
<feature type="domain" description="CHK kinase-like" evidence="1">
    <location>
        <begin position="136"/>
        <end position="347"/>
    </location>
</feature>
<dbReference type="Gene3D" id="3.90.1200.10">
    <property type="match status" value="8"/>
</dbReference>
<comment type="caution">
    <text evidence="2">The sequence shown here is derived from an EMBL/GenBank/DDBJ whole genome shotgun (WGS) entry which is preliminary data.</text>
</comment>
<feature type="domain" description="CHK kinase-like" evidence="1">
    <location>
        <begin position="1035"/>
        <end position="1242"/>
    </location>
</feature>
<gene>
    <name evidence="2" type="ORF">TCAL_10876</name>
</gene>
<feature type="domain" description="CHK kinase-like" evidence="1">
    <location>
        <begin position="1464"/>
        <end position="1675"/>
    </location>
</feature>
<name>A0A553P4R3_TIGCA</name>
<feature type="domain" description="CHK kinase-like" evidence="1">
    <location>
        <begin position="596"/>
        <end position="803"/>
    </location>
</feature>